<evidence type="ECO:0000313" key="3">
    <source>
        <dbReference type="Proteomes" id="UP000298663"/>
    </source>
</evidence>
<reference evidence="2 3" key="2">
    <citation type="journal article" date="2019" name="G3 (Bethesda)">
        <title>Hybrid Assembly of the Genome of the Entomopathogenic Nematode Steinernema carpocapsae Identifies the X-Chromosome.</title>
        <authorList>
            <person name="Serra L."/>
            <person name="Macchietto M."/>
            <person name="Macias-Munoz A."/>
            <person name="McGill C.J."/>
            <person name="Rodriguez I.M."/>
            <person name="Rodriguez B."/>
            <person name="Murad R."/>
            <person name="Mortazavi A."/>
        </authorList>
    </citation>
    <scope>NUCLEOTIDE SEQUENCE [LARGE SCALE GENOMIC DNA]</scope>
    <source>
        <strain evidence="2 3">ALL</strain>
    </source>
</reference>
<accession>A0A4U8V1W7</accession>
<evidence type="ECO:0000256" key="1">
    <source>
        <dbReference type="SAM" id="MobiDB-lite"/>
    </source>
</evidence>
<evidence type="ECO:0000313" key="2">
    <source>
        <dbReference type="EMBL" id="TMS39309.1"/>
    </source>
</evidence>
<feature type="region of interest" description="Disordered" evidence="1">
    <location>
        <begin position="1"/>
        <end position="29"/>
    </location>
</feature>
<comment type="caution">
    <text evidence="2">The sequence shown here is derived from an EMBL/GenBank/DDBJ whole genome shotgun (WGS) entry which is preliminary data.</text>
</comment>
<organism evidence="2 3">
    <name type="scientific">Steinernema carpocapsae</name>
    <name type="common">Entomopathogenic nematode</name>
    <dbReference type="NCBI Taxonomy" id="34508"/>
    <lineage>
        <taxon>Eukaryota</taxon>
        <taxon>Metazoa</taxon>
        <taxon>Ecdysozoa</taxon>
        <taxon>Nematoda</taxon>
        <taxon>Chromadorea</taxon>
        <taxon>Rhabditida</taxon>
        <taxon>Tylenchina</taxon>
        <taxon>Panagrolaimomorpha</taxon>
        <taxon>Strongyloidoidea</taxon>
        <taxon>Steinernematidae</taxon>
        <taxon>Steinernema</taxon>
    </lineage>
</organism>
<sequence length="172" mass="19028">MDANDANKLTLPQRNSRAPSAPEEARPMNLENNCTATQAQEWFPPSRIRRQLPSVQHQALRLPPSRRRLPAQPEHDALLRAALCHQPNGETSDDVVHLETNSKVEQKLDSGAQIVSLNCVFYTRTPMSQEGSPVLCETGQQPMAQRDELPSSSNGGLNIPPLNLYQPNASTM</sequence>
<protein>
    <submittedName>
        <fullName evidence="2">Uncharacterized protein</fullName>
    </submittedName>
</protein>
<dbReference type="EMBL" id="CM016762">
    <property type="protein sequence ID" value="TMS39309.1"/>
    <property type="molecule type" value="Genomic_DNA"/>
</dbReference>
<dbReference type="Proteomes" id="UP000298663">
    <property type="component" value="Chromosome X"/>
</dbReference>
<feature type="region of interest" description="Disordered" evidence="1">
    <location>
        <begin position="140"/>
        <end position="172"/>
    </location>
</feature>
<reference evidence="2 3" key="1">
    <citation type="journal article" date="2015" name="Genome Biol.">
        <title>Comparative genomics of Steinernema reveals deeply conserved gene regulatory networks.</title>
        <authorList>
            <person name="Dillman A.R."/>
            <person name="Macchietto M."/>
            <person name="Porter C.F."/>
            <person name="Rogers A."/>
            <person name="Williams B."/>
            <person name="Antoshechkin I."/>
            <person name="Lee M.M."/>
            <person name="Goodwin Z."/>
            <person name="Lu X."/>
            <person name="Lewis E.E."/>
            <person name="Goodrich-Blair H."/>
            <person name="Stock S.P."/>
            <person name="Adams B.J."/>
            <person name="Sternberg P.W."/>
            <person name="Mortazavi A."/>
        </authorList>
    </citation>
    <scope>NUCLEOTIDE SEQUENCE [LARGE SCALE GENOMIC DNA]</scope>
    <source>
        <strain evidence="2 3">ALL</strain>
    </source>
</reference>
<gene>
    <name evidence="2" type="ORF">L596_005857</name>
</gene>
<dbReference type="EMBL" id="AZBU02000001">
    <property type="protein sequence ID" value="TMS39309.1"/>
    <property type="molecule type" value="Genomic_DNA"/>
</dbReference>
<name>A0A4U8V1W7_STECR</name>
<dbReference type="AlphaFoldDB" id="A0A4U8V1W7"/>
<keyword evidence="3" id="KW-1185">Reference proteome</keyword>
<proteinExistence type="predicted"/>